<feature type="region of interest" description="Disordered" evidence="2">
    <location>
        <begin position="100"/>
        <end position="174"/>
    </location>
</feature>
<evidence type="ECO:0000313" key="4">
    <source>
        <dbReference type="Proteomes" id="UP001479436"/>
    </source>
</evidence>
<comment type="caution">
    <text evidence="3">The sequence shown here is derived from an EMBL/GenBank/DDBJ whole genome shotgun (WGS) entry which is preliminary data.</text>
</comment>
<reference evidence="3 4" key="1">
    <citation type="submission" date="2023-04" db="EMBL/GenBank/DDBJ databases">
        <title>Genome of Basidiobolus ranarum AG-B5.</title>
        <authorList>
            <person name="Stajich J.E."/>
            <person name="Carter-House D."/>
            <person name="Gryganskyi A."/>
        </authorList>
    </citation>
    <scope>NUCLEOTIDE SEQUENCE [LARGE SCALE GENOMIC DNA]</scope>
    <source>
        <strain evidence="3 4">AG-B5</strain>
    </source>
</reference>
<dbReference type="EMBL" id="JASJQH010000049">
    <property type="protein sequence ID" value="KAK9767859.1"/>
    <property type="molecule type" value="Genomic_DNA"/>
</dbReference>
<feature type="coiled-coil region" evidence="1">
    <location>
        <begin position="273"/>
        <end position="325"/>
    </location>
</feature>
<proteinExistence type="predicted"/>
<sequence>MIKTTTYRDEAHNPSITEGKWPTCPAPMVKWSAKDIRHFVNGVSLLPPDGAKQINEFLSKNHTDGKKFVKLKLDDFKMTSINPRWSRTLIDALEIEKKRRVTAKNRSQTVPSTEPSDMISDRGSVSSPSEPDTTVLYEEPIPYGSPPSPRPQLRSDKPSSYEKQESGLSYVTSPTPNQLFFDKQVLNEKIASHTPRSHTLPPSLKELNSEEIDRILRRRLEEERQILIHDFQARLYEQQTRFHQELTLNLQDHNVNFQMDLDETLNSHQMSLTQNLEKEMSMLADKMSKEANKEKVKWVLLQASVDQWKVEMVELRNQLIHHIEEEKEKWQVENNWKSWQVLGSGVGIGAVITLLLFKYTK</sequence>
<evidence type="ECO:0000256" key="2">
    <source>
        <dbReference type="SAM" id="MobiDB-lite"/>
    </source>
</evidence>
<protein>
    <submittedName>
        <fullName evidence="3">Uncharacterized protein</fullName>
    </submittedName>
</protein>
<feature type="compositionally biased region" description="Basic and acidic residues" evidence="2">
    <location>
        <begin position="153"/>
        <end position="165"/>
    </location>
</feature>
<name>A0ABR2X280_9FUNG</name>
<dbReference type="Proteomes" id="UP001479436">
    <property type="component" value="Unassembled WGS sequence"/>
</dbReference>
<gene>
    <name evidence="3" type="ORF">K7432_001965</name>
</gene>
<feature type="compositionally biased region" description="Polar residues" evidence="2">
    <location>
        <begin position="104"/>
        <end position="115"/>
    </location>
</feature>
<keyword evidence="1" id="KW-0175">Coiled coil</keyword>
<feature type="compositionally biased region" description="Polar residues" evidence="2">
    <location>
        <begin position="123"/>
        <end position="132"/>
    </location>
</feature>
<keyword evidence="4" id="KW-1185">Reference proteome</keyword>
<organism evidence="3 4">
    <name type="scientific">Basidiobolus ranarum</name>
    <dbReference type="NCBI Taxonomy" id="34480"/>
    <lineage>
        <taxon>Eukaryota</taxon>
        <taxon>Fungi</taxon>
        <taxon>Fungi incertae sedis</taxon>
        <taxon>Zoopagomycota</taxon>
        <taxon>Entomophthoromycotina</taxon>
        <taxon>Basidiobolomycetes</taxon>
        <taxon>Basidiobolales</taxon>
        <taxon>Basidiobolaceae</taxon>
        <taxon>Basidiobolus</taxon>
    </lineage>
</organism>
<accession>A0ABR2X280</accession>
<evidence type="ECO:0000256" key="1">
    <source>
        <dbReference type="SAM" id="Coils"/>
    </source>
</evidence>
<evidence type="ECO:0000313" key="3">
    <source>
        <dbReference type="EMBL" id="KAK9767859.1"/>
    </source>
</evidence>